<reference evidence="2 3" key="1">
    <citation type="journal article" date="2021" name="Commun. Biol.">
        <title>The genome of Shorea leprosula (Dipterocarpaceae) highlights the ecological relevance of drought in aseasonal tropical rainforests.</title>
        <authorList>
            <person name="Ng K.K.S."/>
            <person name="Kobayashi M.J."/>
            <person name="Fawcett J.A."/>
            <person name="Hatakeyama M."/>
            <person name="Paape T."/>
            <person name="Ng C.H."/>
            <person name="Ang C.C."/>
            <person name="Tnah L.H."/>
            <person name="Lee C.T."/>
            <person name="Nishiyama T."/>
            <person name="Sese J."/>
            <person name="O'Brien M.J."/>
            <person name="Copetti D."/>
            <person name="Mohd Noor M.I."/>
            <person name="Ong R.C."/>
            <person name="Putra M."/>
            <person name="Sireger I.Z."/>
            <person name="Indrioko S."/>
            <person name="Kosugi Y."/>
            <person name="Izuno A."/>
            <person name="Isagi Y."/>
            <person name="Lee S.L."/>
            <person name="Shimizu K.K."/>
        </authorList>
    </citation>
    <scope>NUCLEOTIDE SEQUENCE [LARGE SCALE GENOMIC DNA]</scope>
    <source>
        <strain evidence="2">214</strain>
    </source>
</reference>
<proteinExistence type="predicted"/>
<evidence type="ECO:0008006" key="4">
    <source>
        <dbReference type="Google" id="ProtNLM"/>
    </source>
</evidence>
<accession>A0AAV5KEI6</accession>
<dbReference type="Proteomes" id="UP001054252">
    <property type="component" value="Unassembled WGS sequence"/>
</dbReference>
<gene>
    <name evidence="2" type="ORF">SLEP1_g32784</name>
</gene>
<comment type="caution">
    <text evidence="2">The sequence shown here is derived from an EMBL/GenBank/DDBJ whole genome shotgun (WGS) entry which is preliminary data.</text>
</comment>
<keyword evidence="1" id="KW-0472">Membrane</keyword>
<evidence type="ECO:0000313" key="3">
    <source>
        <dbReference type="Proteomes" id="UP001054252"/>
    </source>
</evidence>
<name>A0AAV5KEI6_9ROSI</name>
<dbReference type="AlphaFoldDB" id="A0AAV5KEI6"/>
<keyword evidence="1" id="KW-0812">Transmembrane</keyword>
<protein>
    <recommendedName>
        <fullName evidence="4">Reverse transcriptase</fullName>
    </recommendedName>
</protein>
<dbReference type="EMBL" id="BPVZ01000061">
    <property type="protein sequence ID" value="GKV22990.1"/>
    <property type="molecule type" value="Genomic_DNA"/>
</dbReference>
<feature type="transmembrane region" description="Helical" evidence="1">
    <location>
        <begin position="341"/>
        <end position="359"/>
    </location>
</feature>
<sequence length="399" mass="46577">MAKWSNMKQWGLKRSISDHCPILLKSQHTDWGPKPFKFFDEWLLHHECKTIVEEEWKKTYVQGWKGFCVKEKLKAVKQKLKKWSAVEFTHIDFKINEAKEKIASFDKLCEHKQLSDAEIMERKQMFIELGKNLKIKEGMYRQKARKAWLKNGDANSKYFHRCIKSRQRRNEINCIEVNGNQLVGVQEVKDGIANHFQKLFQEENWVRPVLDGVDFKHITSQQAATLTAPFSEDEIKKAVWDCSSSKAPGPDGFNFKFFREFWETIKKDVVGFIQEFQKNGKLEHVEDCDHLFITCKVTVEIWNRCFNWWGVQTVLASNVWDVFNNHEGIAVSKQMRIGWEMVWLALIGSTIPIYVMLVLKCKRGQKLAMGVVSTRCFGVDTIRSASKISDTDVVSTPIW</sequence>
<organism evidence="2 3">
    <name type="scientific">Rubroshorea leprosula</name>
    <dbReference type="NCBI Taxonomy" id="152421"/>
    <lineage>
        <taxon>Eukaryota</taxon>
        <taxon>Viridiplantae</taxon>
        <taxon>Streptophyta</taxon>
        <taxon>Embryophyta</taxon>
        <taxon>Tracheophyta</taxon>
        <taxon>Spermatophyta</taxon>
        <taxon>Magnoliopsida</taxon>
        <taxon>eudicotyledons</taxon>
        <taxon>Gunneridae</taxon>
        <taxon>Pentapetalae</taxon>
        <taxon>rosids</taxon>
        <taxon>malvids</taxon>
        <taxon>Malvales</taxon>
        <taxon>Dipterocarpaceae</taxon>
        <taxon>Rubroshorea</taxon>
    </lineage>
</organism>
<keyword evidence="1" id="KW-1133">Transmembrane helix</keyword>
<evidence type="ECO:0000313" key="2">
    <source>
        <dbReference type="EMBL" id="GKV22990.1"/>
    </source>
</evidence>
<keyword evidence="3" id="KW-1185">Reference proteome</keyword>
<evidence type="ECO:0000256" key="1">
    <source>
        <dbReference type="SAM" id="Phobius"/>
    </source>
</evidence>